<dbReference type="PROSITE" id="PS50879">
    <property type="entry name" value="RNASE_H_1"/>
    <property type="match status" value="1"/>
</dbReference>
<evidence type="ECO:0000313" key="4">
    <source>
        <dbReference type="RefSeq" id="XP_015949622.1"/>
    </source>
</evidence>
<dbReference type="InterPro" id="IPR041588">
    <property type="entry name" value="Integrase_H2C2"/>
</dbReference>
<dbReference type="AlphaFoldDB" id="A0A6P4CDW1"/>
<dbReference type="InterPro" id="IPR001584">
    <property type="entry name" value="Integrase_cat-core"/>
</dbReference>
<dbReference type="GO" id="GO:0003676">
    <property type="term" value="F:nucleic acid binding"/>
    <property type="evidence" value="ECO:0007669"/>
    <property type="project" value="InterPro"/>
</dbReference>
<dbReference type="PROSITE" id="PS50994">
    <property type="entry name" value="INTEGRASE"/>
    <property type="match status" value="1"/>
</dbReference>
<dbReference type="PANTHER" id="PTHR48475">
    <property type="entry name" value="RIBONUCLEASE H"/>
    <property type="match status" value="1"/>
</dbReference>
<gene>
    <name evidence="4" type="primary">LOC107474504</name>
</gene>
<accession>A0A6P4CDW1</accession>
<dbReference type="Gene3D" id="3.30.420.10">
    <property type="entry name" value="Ribonuclease H-like superfamily/Ribonuclease H"/>
    <property type="match status" value="2"/>
</dbReference>
<organism evidence="3 4">
    <name type="scientific">Arachis duranensis</name>
    <name type="common">Wild peanut</name>
    <dbReference type="NCBI Taxonomy" id="130453"/>
    <lineage>
        <taxon>Eukaryota</taxon>
        <taxon>Viridiplantae</taxon>
        <taxon>Streptophyta</taxon>
        <taxon>Embryophyta</taxon>
        <taxon>Tracheophyta</taxon>
        <taxon>Spermatophyta</taxon>
        <taxon>Magnoliopsida</taxon>
        <taxon>eudicotyledons</taxon>
        <taxon>Gunneridae</taxon>
        <taxon>Pentapetalae</taxon>
        <taxon>rosids</taxon>
        <taxon>fabids</taxon>
        <taxon>Fabales</taxon>
        <taxon>Fabaceae</taxon>
        <taxon>Papilionoideae</taxon>
        <taxon>50 kb inversion clade</taxon>
        <taxon>dalbergioids sensu lato</taxon>
        <taxon>Dalbergieae</taxon>
        <taxon>Pterocarpus clade</taxon>
        <taxon>Arachis</taxon>
    </lineage>
</organism>
<dbReference type="InterPro" id="IPR036397">
    <property type="entry name" value="RNaseH_sf"/>
</dbReference>
<dbReference type="GO" id="GO:0015074">
    <property type="term" value="P:DNA integration"/>
    <property type="evidence" value="ECO:0007669"/>
    <property type="project" value="InterPro"/>
</dbReference>
<dbReference type="Gene3D" id="1.10.340.70">
    <property type="match status" value="1"/>
</dbReference>
<feature type="domain" description="Integrase catalytic" evidence="2">
    <location>
        <begin position="323"/>
        <end position="397"/>
    </location>
</feature>
<reference evidence="4" key="2">
    <citation type="submission" date="2025-08" db="UniProtKB">
        <authorList>
            <consortium name="RefSeq"/>
        </authorList>
    </citation>
    <scope>IDENTIFICATION</scope>
    <source>
        <tissue evidence="4">Whole plant</tissue>
    </source>
</reference>
<feature type="domain" description="RNase H type-1" evidence="1">
    <location>
        <begin position="40"/>
        <end position="169"/>
    </location>
</feature>
<dbReference type="SUPFAM" id="SSF53098">
    <property type="entry name" value="Ribonuclease H-like"/>
    <property type="match status" value="2"/>
</dbReference>
<dbReference type="GO" id="GO:0004523">
    <property type="term" value="F:RNA-DNA hybrid ribonuclease activity"/>
    <property type="evidence" value="ECO:0007669"/>
    <property type="project" value="InterPro"/>
</dbReference>
<protein>
    <submittedName>
        <fullName evidence="4">Uncharacterized protein LOC107474504</fullName>
    </submittedName>
</protein>
<dbReference type="Pfam" id="PF13456">
    <property type="entry name" value="RVT_3"/>
    <property type="match status" value="1"/>
</dbReference>
<dbReference type="Proteomes" id="UP000515211">
    <property type="component" value="Chromosome 2"/>
</dbReference>
<evidence type="ECO:0000259" key="2">
    <source>
        <dbReference type="PROSITE" id="PS50994"/>
    </source>
</evidence>
<dbReference type="KEGG" id="adu:107474504"/>
<dbReference type="CDD" id="cd09279">
    <property type="entry name" value="RNase_HI_like"/>
    <property type="match status" value="1"/>
</dbReference>
<dbReference type="InterPro" id="IPR012337">
    <property type="entry name" value="RNaseH-like_sf"/>
</dbReference>
<dbReference type="PANTHER" id="PTHR48475:SF2">
    <property type="entry name" value="RIBONUCLEASE H"/>
    <property type="match status" value="1"/>
</dbReference>
<dbReference type="Pfam" id="PF17921">
    <property type="entry name" value="Integrase_H2C2"/>
    <property type="match status" value="1"/>
</dbReference>
<name>A0A6P4CDW1_ARADU</name>
<keyword evidence="3" id="KW-1185">Reference proteome</keyword>
<reference evidence="3" key="1">
    <citation type="journal article" date="2016" name="Nat. Genet.">
        <title>The genome sequences of Arachis duranensis and Arachis ipaensis, the diploid ancestors of cultivated peanut.</title>
        <authorList>
            <person name="Bertioli D.J."/>
            <person name="Cannon S.B."/>
            <person name="Froenicke L."/>
            <person name="Huang G."/>
            <person name="Farmer A.D."/>
            <person name="Cannon E.K."/>
            <person name="Liu X."/>
            <person name="Gao D."/>
            <person name="Clevenger J."/>
            <person name="Dash S."/>
            <person name="Ren L."/>
            <person name="Moretzsohn M.C."/>
            <person name="Shirasawa K."/>
            <person name="Huang W."/>
            <person name="Vidigal B."/>
            <person name="Abernathy B."/>
            <person name="Chu Y."/>
            <person name="Niederhuth C.E."/>
            <person name="Umale P."/>
            <person name="Araujo A.C."/>
            <person name="Kozik A."/>
            <person name="Kim K.D."/>
            <person name="Burow M.D."/>
            <person name="Varshney R.K."/>
            <person name="Wang X."/>
            <person name="Zhang X."/>
            <person name="Barkley N."/>
            <person name="Guimaraes P.M."/>
            <person name="Isobe S."/>
            <person name="Guo B."/>
            <person name="Liao B."/>
            <person name="Stalker H.T."/>
            <person name="Schmitz R.J."/>
            <person name="Scheffler B.E."/>
            <person name="Leal-Bertioli S.C."/>
            <person name="Xun X."/>
            <person name="Jackson S.A."/>
            <person name="Michelmore R."/>
            <person name="Ozias-Akins P."/>
        </authorList>
    </citation>
    <scope>NUCLEOTIDE SEQUENCE [LARGE SCALE GENOMIC DNA]</scope>
    <source>
        <strain evidence="3">cv. V14167</strain>
    </source>
</reference>
<dbReference type="RefSeq" id="XP_015949622.1">
    <property type="nucleotide sequence ID" value="XM_016094136.1"/>
</dbReference>
<proteinExistence type="predicted"/>
<dbReference type="InterPro" id="IPR002156">
    <property type="entry name" value="RNaseH_domain"/>
</dbReference>
<evidence type="ECO:0000313" key="3">
    <source>
        <dbReference type="Proteomes" id="UP000515211"/>
    </source>
</evidence>
<dbReference type="GeneID" id="107474504"/>
<sequence>MTWAIELSQCDLQYEPRHVIKAQAMADFLVEVTGNPHETPGTRWKLHVDGASNQMSGGGGIIQESPTEIVYKQSTKFEFPVSNNQVEYKALISGLPLSKEVGVTTVEVNSDSQVVTSQINEMYQAKDPLLQKYLEKVKGLSKDFEEVMVQHVPRERNTRADILSKLPSTKPGTGNRSLIQAIVKEPTVALCASRADIDPSWINPIIDFLKSGKLLDDHKAVKTLRREAAKYVIVQGKLFKKGLNQPLLKCLQPDQMDYVLREVHEGCCSHHIEGKALAQKLVRAGYFWPSMMTDSQEFIRRCKKCQENANFHKAPASEHSLLMASQPFSQWGIDLLGPFLVGPGQVKYLIIAIDYYTKWVKAEPLASISSANCRKFIWRHVIFRFGIPKSVISDNRT</sequence>
<evidence type="ECO:0000259" key="1">
    <source>
        <dbReference type="PROSITE" id="PS50879"/>
    </source>
</evidence>